<feature type="transmembrane region" description="Helical" evidence="1">
    <location>
        <begin position="103"/>
        <end position="127"/>
    </location>
</feature>
<proteinExistence type="predicted"/>
<name>A0A8K0DNE8_9ROSA</name>
<reference evidence="2" key="1">
    <citation type="submission" date="2020-03" db="EMBL/GenBank/DDBJ databases">
        <title>A high-quality chromosome-level genome assembly of a woody plant with both climbing and erect habits, Rhamnella rubrinervis.</title>
        <authorList>
            <person name="Lu Z."/>
            <person name="Yang Y."/>
            <person name="Zhu X."/>
            <person name="Sun Y."/>
        </authorList>
    </citation>
    <scope>NUCLEOTIDE SEQUENCE</scope>
    <source>
        <strain evidence="2">BYM</strain>
        <tissue evidence="2">Leaf</tissue>
    </source>
</reference>
<feature type="transmembrane region" description="Helical" evidence="1">
    <location>
        <begin position="223"/>
        <end position="242"/>
    </location>
</feature>
<dbReference type="OrthoDB" id="419711at2759"/>
<keyword evidence="1" id="KW-1133">Transmembrane helix</keyword>
<accession>A0A8K0DNE8</accession>
<dbReference type="GO" id="GO:0016020">
    <property type="term" value="C:membrane"/>
    <property type="evidence" value="ECO:0007669"/>
    <property type="project" value="TreeGrafter"/>
</dbReference>
<dbReference type="PANTHER" id="PTHR12242">
    <property type="entry name" value="OS02G0130600 PROTEIN-RELATED"/>
    <property type="match status" value="1"/>
</dbReference>
<dbReference type="AlphaFoldDB" id="A0A8K0DNE8"/>
<evidence type="ECO:0008006" key="4">
    <source>
        <dbReference type="Google" id="ProtNLM"/>
    </source>
</evidence>
<comment type="caution">
    <text evidence="2">The sequence shown here is derived from an EMBL/GenBank/DDBJ whole genome shotgun (WGS) entry which is preliminary data.</text>
</comment>
<keyword evidence="1" id="KW-0812">Transmembrane</keyword>
<feature type="transmembrane region" description="Helical" evidence="1">
    <location>
        <begin position="14"/>
        <end position="35"/>
    </location>
</feature>
<evidence type="ECO:0000256" key="1">
    <source>
        <dbReference type="SAM" id="Phobius"/>
    </source>
</evidence>
<dbReference type="EMBL" id="VOIH02000012">
    <property type="protein sequence ID" value="KAF3431238.1"/>
    <property type="molecule type" value="Genomic_DNA"/>
</dbReference>
<evidence type="ECO:0000313" key="2">
    <source>
        <dbReference type="EMBL" id="KAF3431238.1"/>
    </source>
</evidence>
<feature type="transmembrane region" description="Helical" evidence="1">
    <location>
        <begin position="254"/>
        <end position="281"/>
    </location>
</feature>
<feature type="transmembrane region" description="Helical" evidence="1">
    <location>
        <begin position="293"/>
        <end position="313"/>
    </location>
</feature>
<protein>
    <recommendedName>
        <fullName evidence="4">Transmembrane protein</fullName>
    </recommendedName>
</protein>
<dbReference type="PANTHER" id="PTHR12242:SF10">
    <property type="entry name" value="TRANSMEMBRANE PROTEIN"/>
    <property type="match status" value="1"/>
</dbReference>
<organism evidence="2 3">
    <name type="scientific">Rhamnella rubrinervis</name>
    <dbReference type="NCBI Taxonomy" id="2594499"/>
    <lineage>
        <taxon>Eukaryota</taxon>
        <taxon>Viridiplantae</taxon>
        <taxon>Streptophyta</taxon>
        <taxon>Embryophyta</taxon>
        <taxon>Tracheophyta</taxon>
        <taxon>Spermatophyta</taxon>
        <taxon>Magnoliopsida</taxon>
        <taxon>eudicotyledons</taxon>
        <taxon>Gunneridae</taxon>
        <taxon>Pentapetalae</taxon>
        <taxon>rosids</taxon>
        <taxon>fabids</taxon>
        <taxon>Rosales</taxon>
        <taxon>Rhamnaceae</taxon>
        <taxon>rhamnoid group</taxon>
        <taxon>Rhamneae</taxon>
        <taxon>Rhamnella</taxon>
    </lineage>
</organism>
<keyword evidence="3" id="KW-1185">Reference proteome</keyword>
<keyword evidence="1" id="KW-0472">Membrane</keyword>
<feature type="transmembrane region" description="Helical" evidence="1">
    <location>
        <begin position="185"/>
        <end position="211"/>
    </location>
</feature>
<feature type="transmembrane region" description="Helical" evidence="1">
    <location>
        <begin position="77"/>
        <end position="97"/>
    </location>
</feature>
<sequence length="332" mass="38644">MTADTTAPGYWLNWRFYLCAFFITVSMIFAAILIWKYEIFNKPKPERQENRQETVEHLHEDEAWKICLKGIHPAWLLAYRILSFIVLFSLLFANVILDGGGIFYFYTQWTFALVTVYFAFGSSLSIYGCCKYRNSDSWDAPDHFVLDTERGTYVAPTLGESTETSNMSKSLYAHEKHQTHHTAGVWSYIFQIIFQMCAGAVVLTDAVFWFILYPFLTAKDYELNFMIVCMHSANAVFLLGDTSLNCLRFPLFRIAYFVLWTAVFVVFHWIIHACVSMWWPYPFLDLASPYAPLWYLGVGLMHIPCYGIFALIVRIKHMILSRAFPESYQGMR</sequence>
<dbReference type="Proteomes" id="UP000796880">
    <property type="component" value="Unassembled WGS sequence"/>
</dbReference>
<gene>
    <name evidence="2" type="ORF">FNV43_RR25968</name>
</gene>
<evidence type="ECO:0000313" key="3">
    <source>
        <dbReference type="Proteomes" id="UP000796880"/>
    </source>
</evidence>